<sequence length="84" mass="9754">MPIQEWIAEHDERDPFSSFTGPEYQYSPGFMCRLAADATGISWVDFIALPYYDRARIVAFHRSKSSLAWVEQKKSQIKAKRTPK</sequence>
<reference evidence="1" key="1">
    <citation type="journal article" date="2015" name="Nature">
        <title>Complex archaea that bridge the gap between prokaryotes and eukaryotes.</title>
        <authorList>
            <person name="Spang A."/>
            <person name="Saw J.H."/>
            <person name="Jorgensen S.L."/>
            <person name="Zaremba-Niedzwiedzka K."/>
            <person name="Martijn J."/>
            <person name="Lind A.E."/>
            <person name="van Eijk R."/>
            <person name="Schleper C."/>
            <person name="Guy L."/>
            <person name="Ettema T.J."/>
        </authorList>
    </citation>
    <scope>NUCLEOTIDE SEQUENCE</scope>
</reference>
<name>A0A0F9X2M4_9ZZZZ</name>
<organism evidence="1">
    <name type="scientific">marine sediment metagenome</name>
    <dbReference type="NCBI Taxonomy" id="412755"/>
    <lineage>
        <taxon>unclassified sequences</taxon>
        <taxon>metagenomes</taxon>
        <taxon>ecological metagenomes</taxon>
    </lineage>
</organism>
<protein>
    <submittedName>
        <fullName evidence="1">Uncharacterized protein</fullName>
    </submittedName>
</protein>
<dbReference type="AlphaFoldDB" id="A0A0F9X2M4"/>
<accession>A0A0F9X2M4</accession>
<dbReference type="EMBL" id="LAZR01000155">
    <property type="protein sequence ID" value="KKN85718.1"/>
    <property type="molecule type" value="Genomic_DNA"/>
</dbReference>
<comment type="caution">
    <text evidence="1">The sequence shown here is derived from an EMBL/GenBank/DDBJ whole genome shotgun (WGS) entry which is preliminary data.</text>
</comment>
<gene>
    <name evidence="1" type="ORF">LCGC14_0275230</name>
</gene>
<evidence type="ECO:0000313" key="1">
    <source>
        <dbReference type="EMBL" id="KKN85718.1"/>
    </source>
</evidence>
<proteinExistence type="predicted"/>